<dbReference type="Gene3D" id="2.40.50.140">
    <property type="entry name" value="Nucleic acid-binding proteins"/>
    <property type="match status" value="1"/>
</dbReference>
<dbReference type="InterPro" id="IPR016059">
    <property type="entry name" value="DNA_ligase_ATP-dep_CS"/>
</dbReference>
<comment type="catalytic activity">
    <reaction evidence="6 7">
        <text>ATP + (deoxyribonucleotide)n-3'-hydroxyl + 5'-phospho-(deoxyribonucleotide)m = (deoxyribonucleotide)n+m + AMP + diphosphate.</text>
        <dbReference type="EC" id="6.5.1.1"/>
    </reaction>
</comment>
<keyword evidence="4 7" id="KW-0547">Nucleotide-binding</keyword>
<dbReference type="PROSITE" id="PS00333">
    <property type="entry name" value="DNA_LIGASE_A2"/>
    <property type="match status" value="1"/>
</dbReference>
<dbReference type="SUPFAM" id="SSF50249">
    <property type="entry name" value="Nucleic acid-binding proteins"/>
    <property type="match status" value="1"/>
</dbReference>
<dbReference type="InterPro" id="IPR036599">
    <property type="entry name" value="DNA_ligase_N_sf"/>
</dbReference>
<accession>A0ABR4QHH7</accession>
<dbReference type="InterPro" id="IPR050191">
    <property type="entry name" value="ATP-dep_DNA_ligase"/>
</dbReference>
<name>A0ABR4QHH7_9CEST</name>
<dbReference type="InterPro" id="IPR000977">
    <property type="entry name" value="DNA_ligase_ATP-dep"/>
</dbReference>
<dbReference type="PROSITE" id="PS00697">
    <property type="entry name" value="DNA_LIGASE_A1"/>
    <property type="match status" value="1"/>
</dbReference>
<dbReference type="PANTHER" id="PTHR45674">
    <property type="entry name" value="DNA LIGASE 1/3 FAMILY MEMBER"/>
    <property type="match status" value="1"/>
</dbReference>
<evidence type="ECO:0000256" key="4">
    <source>
        <dbReference type="ARBA" id="ARBA00022741"/>
    </source>
</evidence>
<evidence type="ECO:0000313" key="10">
    <source>
        <dbReference type="EMBL" id="KAL5108773.1"/>
    </source>
</evidence>
<dbReference type="Gene3D" id="3.30.470.30">
    <property type="entry name" value="DNA ligase/mRNA capping enzyme"/>
    <property type="match status" value="1"/>
</dbReference>
<dbReference type="SUPFAM" id="SSF117018">
    <property type="entry name" value="ATP-dependent DNA ligase DNA-binding domain"/>
    <property type="match status" value="1"/>
</dbReference>
<dbReference type="Pfam" id="PF04679">
    <property type="entry name" value="DNA_ligase_A_C"/>
    <property type="match status" value="1"/>
</dbReference>
<dbReference type="GO" id="GO:0016874">
    <property type="term" value="F:ligase activity"/>
    <property type="evidence" value="ECO:0007669"/>
    <property type="project" value="UniProtKB-KW"/>
</dbReference>
<evidence type="ECO:0000259" key="9">
    <source>
        <dbReference type="PROSITE" id="PS50160"/>
    </source>
</evidence>
<sequence length="740" mass="83160">MLPNNKGADAKVTFGDFVELIDALEGCGGRKSRTSIISRFIRDGPNGSLHQDAALVLKLLIPKCFHRKFHVQDKQLVKYFSEIFDIDREIMLEDLEKGDVGATLYTFFQKSDAVRPLTKSKVSLKEVDGWLDELSNASGDSDRITILRKCTKLCTAEDFLVFIRLIKKDLRIDVGSKQVLDALGPQAYSAFQTSQNLDIIVEKARIPPDSKKRRLRRFDLSVSIKLMTPVKPMLAEPGRSVDAIISKTSALGDALVEIKYDGERVQVHKQGNRFVYYSRSLKPVQLSKVEHLKEYVPKAFPTATDLILDSEILLLDTKTQKPLPFGTLGVRKRQGFVDATVCLFVFDCLYINGRSLLLEPMYKRREILEQNMIAVPNRVLLSEKHEVKTKRELNELLARIFAEGLEGLVVKPKNSVYEPGKRHWIKIKKDYLGQGAMADSADLLVLGAYYGKGRRGGLMSVYLMGAYDPATEKFCTVTKVASGFKDDALLRLHKQGQMIKISKDYSKVPKWLNVSRSLVPDFVVKDPKKSSVWEITGAEFSRAGAHTAGASATQEGISIRFPRLTRQRPDKTWREATDVPRLEALLSASHSQSDWSRWLDVISRPSNQMSSKDALKRALEEEDDDSKVKEAVKKPCLKRIRDSYPFNYLRPLLEGFVIRAPKALIDDASFDLLHRRMVACGAVVIGDGLRQSMMSATHAIVWPDGTQSSPPPGNLTPLTVEWLDKSINENLLQPLPVKCP</sequence>
<dbReference type="InterPro" id="IPR012309">
    <property type="entry name" value="DNA_ligase_ATP-dep_C"/>
</dbReference>
<evidence type="ECO:0000256" key="5">
    <source>
        <dbReference type="ARBA" id="ARBA00022840"/>
    </source>
</evidence>
<feature type="domain" description="ATP-dependent DNA ligase family profile" evidence="9">
    <location>
        <begin position="334"/>
        <end position="468"/>
    </location>
</feature>
<keyword evidence="3" id="KW-0235">DNA replication</keyword>
<dbReference type="InterPro" id="IPR012310">
    <property type="entry name" value="DNA_ligase_ATP-dep_cent"/>
</dbReference>
<gene>
    <name evidence="10" type="ORF">TcWFU_003779</name>
</gene>
<evidence type="ECO:0000256" key="7">
    <source>
        <dbReference type="RuleBase" id="RU000617"/>
    </source>
</evidence>
<reference evidence="10 11" key="1">
    <citation type="journal article" date="2022" name="Front. Cell. Infect. Microbiol.">
        <title>The Genomes of Two Strains of Taenia crassiceps the Animal Model for the Study of Human Cysticercosis.</title>
        <authorList>
            <person name="Bobes R.J."/>
            <person name="Estrada K."/>
            <person name="Rios-Valencia D.G."/>
            <person name="Calderon-Gallegos A."/>
            <person name="de la Torre P."/>
            <person name="Carrero J.C."/>
            <person name="Sanchez-Flores A."/>
            <person name="Laclette J.P."/>
        </authorList>
    </citation>
    <scope>NUCLEOTIDE SEQUENCE [LARGE SCALE GENOMIC DNA]</scope>
    <source>
        <strain evidence="10">WFUcys</strain>
    </source>
</reference>
<evidence type="ECO:0000256" key="3">
    <source>
        <dbReference type="ARBA" id="ARBA00022705"/>
    </source>
</evidence>
<keyword evidence="11" id="KW-1185">Reference proteome</keyword>
<dbReference type="InterPro" id="IPR012308">
    <property type="entry name" value="DNA_ligase_ATP-dep_N"/>
</dbReference>
<dbReference type="Proteomes" id="UP001651158">
    <property type="component" value="Unassembled WGS sequence"/>
</dbReference>
<protein>
    <recommendedName>
        <fullName evidence="7">DNA ligase</fullName>
        <ecNumber evidence="7">6.5.1.1</ecNumber>
    </recommendedName>
</protein>
<dbReference type="Pfam" id="PF01068">
    <property type="entry name" value="DNA_ligase_A_M"/>
    <property type="match status" value="1"/>
</dbReference>
<evidence type="ECO:0000256" key="8">
    <source>
        <dbReference type="RuleBase" id="RU004196"/>
    </source>
</evidence>
<dbReference type="PROSITE" id="PS50160">
    <property type="entry name" value="DNA_LIGASE_A3"/>
    <property type="match status" value="1"/>
</dbReference>
<keyword evidence="7" id="KW-0227">DNA damage</keyword>
<dbReference type="Gene3D" id="3.30.1490.70">
    <property type="match status" value="1"/>
</dbReference>
<dbReference type="PANTHER" id="PTHR45674:SF9">
    <property type="entry name" value="DNA LIGASE 3"/>
    <property type="match status" value="1"/>
</dbReference>
<dbReference type="CDD" id="cd07967">
    <property type="entry name" value="OBF_DNA_ligase_III"/>
    <property type="match status" value="1"/>
</dbReference>
<dbReference type="SUPFAM" id="SSF56091">
    <property type="entry name" value="DNA ligase/mRNA capping enzyme, catalytic domain"/>
    <property type="match status" value="1"/>
</dbReference>
<dbReference type="NCBIfam" id="TIGR00574">
    <property type="entry name" value="dnl1"/>
    <property type="match status" value="1"/>
</dbReference>
<dbReference type="EMBL" id="JAKROA010000003">
    <property type="protein sequence ID" value="KAL5108773.1"/>
    <property type="molecule type" value="Genomic_DNA"/>
</dbReference>
<keyword evidence="5 7" id="KW-0067">ATP-binding</keyword>
<keyword evidence="2 7" id="KW-0436">Ligase</keyword>
<dbReference type="InterPro" id="IPR012340">
    <property type="entry name" value="NA-bd_OB-fold"/>
</dbReference>
<evidence type="ECO:0000313" key="11">
    <source>
        <dbReference type="Proteomes" id="UP001651158"/>
    </source>
</evidence>
<dbReference type="EC" id="6.5.1.1" evidence="7"/>
<comment type="caution">
    <text evidence="10">The sequence shown here is derived from an EMBL/GenBank/DDBJ whole genome shotgun (WGS) entry which is preliminary data.</text>
</comment>
<keyword evidence="7" id="KW-0234">DNA repair</keyword>
<proteinExistence type="inferred from homology"/>
<keyword evidence="7" id="KW-0233">DNA recombination</keyword>
<dbReference type="CDD" id="cd07902">
    <property type="entry name" value="Adenylation_DNA_ligase_III"/>
    <property type="match status" value="1"/>
</dbReference>
<dbReference type="Pfam" id="PF04675">
    <property type="entry name" value="DNA_ligase_A_N"/>
    <property type="match status" value="1"/>
</dbReference>
<evidence type="ECO:0000256" key="1">
    <source>
        <dbReference type="ARBA" id="ARBA00007572"/>
    </source>
</evidence>
<organism evidence="10 11">
    <name type="scientific">Taenia crassiceps</name>
    <dbReference type="NCBI Taxonomy" id="6207"/>
    <lineage>
        <taxon>Eukaryota</taxon>
        <taxon>Metazoa</taxon>
        <taxon>Spiralia</taxon>
        <taxon>Lophotrochozoa</taxon>
        <taxon>Platyhelminthes</taxon>
        <taxon>Cestoda</taxon>
        <taxon>Eucestoda</taxon>
        <taxon>Cyclophyllidea</taxon>
        <taxon>Taeniidae</taxon>
        <taxon>Taenia</taxon>
    </lineage>
</organism>
<dbReference type="Gene3D" id="1.10.3260.10">
    <property type="entry name" value="DNA ligase, ATP-dependent, N-terminal domain"/>
    <property type="match status" value="1"/>
</dbReference>
<comment type="similarity">
    <text evidence="1 8">Belongs to the ATP-dependent DNA ligase family.</text>
</comment>
<evidence type="ECO:0000256" key="2">
    <source>
        <dbReference type="ARBA" id="ARBA00022598"/>
    </source>
</evidence>
<evidence type="ECO:0000256" key="6">
    <source>
        <dbReference type="ARBA" id="ARBA00034003"/>
    </source>
</evidence>